<dbReference type="EMBL" id="VYYT01000289">
    <property type="protein sequence ID" value="KAK2747484.1"/>
    <property type="molecule type" value="Genomic_DNA"/>
</dbReference>
<dbReference type="Proteomes" id="UP001281614">
    <property type="component" value="Unassembled WGS sequence"/>
</dbReference>
<reference evidence="2" key="1">
    <citation type="submission" date="2023-02" db="EMBL/GenBank/DDBJ databases">
        <title>Colletotrichum kahawae CIFC_Que2 genome sequencing and assembly.</title>
        <authorList>
            <person name="Baroncelli R."/>
        </authorList>
    </citation>
    <scope>NUCLEOTIDE SEQUENCE</scope>
    <source>
        <strain evidence="2">CIFC_Que2</strain>
    </source>
</reference>
<feature type="compositionally biased region" description="Gly residues" evidence="1">
    <location>
        <begin position="1"/>
        <end position="14"/>
    </location>
</feature>
<comment type="caution">
    <text evidence="2">The sequence shown here is derived from an EMBL/GenBank/DDBJ whole genome shotgun (WGS) entry which is preliminary data.</text>
</comment>
<evidence type="ECO:0000256" key="1">
    <source>
        <dbReference type="SAM" id="MobiDB-lite"/>
    </source>
</evidence>
<proteinExistence type="predicted"/>
<accession>A0AAE0D3F3</accession>
<gene>
    <name evidence="2" type="ORF">CKAH01_06661</name>
</gene>
<organism evidence="2 3">
    <name type="scientific">Colletotrichum kahawae</name>
    <name type="common">Coffee berry disease fungus</name>
    <dbReference type="NCBI Taxonomy" id="34407"/>
    <lineage>
        <taxon>Eukaryota</taxon>
        <taxon>Fungi</taxon>
        <taxon>Dikarya</taxon>
        <taxon>Ascomycota</taxon>
        <taxon>Pezizomycotina</taxon>
        <taxon>Sordariomycetes</taxon>
        <taxon>Hypocreomycetidae</taxon>
        <taxon>Glomerellales</taxon>
        <taxon>Glomerellaceae</taxon>
        <taxon>Colletotrichum</taxon>
        <taxon>Colletotrichum gloeosporioides species complex</taxon>
    </lineage>
</organism>
<feature type="region of interest" description="Disordered" evidence="1">
    <location>
        <begin position="1"/>
        <end position="29"/>
    </location>
</feature>
<protein>
    <submittedName>
        <fullName evidence="2">Uncharacterized protein</fullName>
    </submittedName>
</protein>
<evidence type="ECO:0000313" key="3">
    <source>
        <dbReference type="Proteomes" id="UP001281614"/>
    </source>
</evidence>
<sequence>MQDGGDVGGVGGALKGSCEQVSVEEGRTEEEWRMRENRGDVRGERLLWETAAQDGSRGTSTWQANISRWMIWACDSDTSPSFTLSQPTLAERVSLSPWLPPSSMTGRVLPLPASPAEPALATNWTCVCTCACFAYYVLRFPHLLHLFLYPVLISDGIEG</sequence>
<dbReference type="AlphaFoldDB" id="A0AAE0D3F3"/>
<evidence type="ECO:0000313" key="2">
    <source>
        <dbReference type="EMBL" id="KAK2747484.1"/>
    </source>
</evidence>
<keyword evidence="3" id="KW-1185">Reference proteome</keyword>
<name>A0AAE0D3F3_COLKA</name>